<dbReference type="InterPro" id="IPR027417">
    <property type="entry name" value="P-loop_NTPase"/>
</dbReference>
<feature type="transmembrane region" description="Helical" evidence="8">
    <location>
        <begin position="271"/>
        <end position="300"/>
    </location>
</feature>
<dbReference type="InterPro" id="IPR039421">
    <property type="entry name" value="Type_1_exporter"/>
</dbReference>
<accession>A0A6N2RH23</accession>
<evidence type="ECO:0000256" key="1">
    <source>
        <dbReference type="ARBA" id="ARBA00004651"/>
    </source>
</evidence>
<evidence type="ECO:0000256" key="5">
    <source>
        <dbReference type="ARBA" id="ARBA00022840"/>
    </source>
</evidence>
<dbReference type="SUPFAM" id="SSF52540">
    <property type="entry name" value="P-loop containing nucleoside triphosphate hydrolases"/>
    <property type="match status" value="1"/>
</dbReference>
<keyword evidence="3 8" id="KW-0812">Transmembrane</keyword>
<evidence type="ECO:0000256" key="8">
    <source>
        <dbReference type="SAM" id="Phobius"/>
    </source>
</evidence>
<feature type="domain" description="ABC transporter" evidence="9">
    <location>
        <begin position="358"/>
        <end position="594"/>
    </location>
</feature>
<name>A0A6N2RH23_9FIRM</name>
<keyword evidence="11" id="KW-0378">Hydrolase</keyword>
<dbReference type="SUPFAM" id="SSF90123">
    <property type="entry name" value="ABC transporter transmembrane region"/>
    <property type="match status" value="1"/>
</dbReference>
<keyword evidence="4" id="KW-0547">Nucleotide-binding</keyword>
<dbReference type="EC" id="3.6.3.-" evidence="11"/>
<dbReference type="PANTHER" id="PTHR24221">
    <property type="entry name" value="ATP-BINDING CASSETTE SUB-FAMILY B"/>
    <property type="match status" value="1"/>
</dbReference>
<evidence type="ECO:0000256" key="6">
    <source>
        <dbReference type="ARBA" id="ARBA00022989"/>
    </source>
</evidence>
<protein>
    <submittedName>
        <fullName evidence="11">Multidrug export ATP-binding/permease protein</fullName>
        <ecNumber evidence="11">3.6.3.-</ecNumber>
    </submittedName>
</protein>
<gene>
    <name evidence="11" type="ORF">ACLFYP115_00470</name>
</gene>
<comment type="subcellular location">
    <subcellularLocation>
        <location evidence="1">Cell membrane</location>
        <topology evidence="1">Multi-pass membrane protein</topology>
    </subcellularLocation>
</comment>
<dbReference type="GO" id="GO:0034040">
    <property type="term" value="F:ATPase-coupled lipid transmembrane transporter activity"/>
    <property type="evidence" value="ECO:0007669"/>
    <property type="project" value="TreeGrafter"/>
</dbReference>
<keyword evidence="5 11" id="KW-0067">ATP-binding</keyword>
<dbReference type="GO" id="GO:0016887">
    <property type="term" value="F:ATP hydrolysis activity"/>
    <property type="evidence" value="ECO:0007669"/>
    <property type="project" value="InterPro"/>
</dbReference>
<dbReference type="AlphaFoldDB" id="A0A6N2RH23"/>
<feature type="transmembrane region" description="Helical" evidence="8">
    <location>
        <begin position="71"/>
        <end position="88"/>
    </location>
</feature>
<evidence type="ECO:0000259" key="9">
    <source>
        <dbReference type="PROSITE" id="PS50893"/>
    </source>
</evidence>
<dbReference type="CDD" id="cd07346">
    <property type="entry name" value="ABC_6TM_exporters"/>
    <property type="match status" value="1"/>
</dbReference>
<dbReference type="PROSITE" id="PS50929">
    <property type="entry name" value="ABC_TM1F"/>
    <property type="match status" value="1"/>
</dbReference>
<feature type="transmembrane region" description="Helical" evidence="8">
    <location>
        <begin position="177"/>
        <end position="194"/>
    </location>
</feature>
<reference evidence="11" key="1">
    <citation type="submission" date="2019-11" db="EMBL/GenBank/DDBJ databases">
        <authorList>
            <person name="Feng L."/>
        </authorList>
    </citation>
    <scope>NUCLEOTIDE SEQUENCE</scope>
    <source>
        <strain evidence="11">AcaccaeLFYP115</strain>
    </source>
</reference>
<sequence length="597" mass="67234">MLFSGESETVESKKGLKLVLKKIYNLLDGKQKRNFVLIILIMIVSAVLSQITPKAIGWLTDDMLIQNQINFLKVIPLLFLILAVNVINELMKILRRIMVEDTATKTEKKARGIVITSLLKAPLLYFKENMTGNIHGRLNRCLEGTIKLEKLIFMDFAPAIFNSIAAIVVIFTTLPVFLALPMLLVIPIGTAIVFRQISTQRGIRIELLETKSAMDGAIVELLNGIEVIRMTDSIVLEEKRFDNKSEFLRNKEMNHHIQMAKYDSLKFFNEVFFTVLMIGVSAYLATQGIISVGAVLTSYLCFSQLIKPLEELHRILDELSESIVLAEDFFRMTDIPHDFSYSTVCESCENKNRSSHIIDIHGLNFSYDQKNTILKELNISVEKGTFLGIAGPSGCGKSSLIKAICKLEKCEGDIFIDGANITSLSRKEMSQIIALVPQSPFLIAGTIYENICYGLDREVSQEEVDEAVIKANLYDFINSLPDKMNTLISEGGSNLSGGQKQRIAVARIFLRKPSVLILDEATSALDNTSERFIQNEIERLKKENNMTIISIAHRLTTLKNCDKIIVMNRGEIVQEGKYHELIQKEGIFSHMYYGKLK</sequence>
<dbReference type="SMART" id="SM00382">
    <property type="entry name" value="AAA"/>
    <property type="match status" value="1"/>
</dbReference>
<dbReference type="Pfam" id="PF00005">
    <property type="entry name" value="ABC_tran"/>
    <property type="match status" value="1"/>
</dbReference>
<dbReference type="EMBL" id="CACRSQ010000002">
    <property type="protein sequence ID" value="VYS80332.1"/>
    <property type="molecule type" value="Genomic_DNA"/>
</dbReference>
<feature type="transmembrane region" description="Helical" evidence="8">
    <location>
        <begin position="152"/>
        <end position="171"/>
    </location>
</feature>
<dbReference type="InterPro" id="IPR011527">
    <property type="entry name" value="ABC1_TM_dom"/>
</dbReference>
<evidence type="ECO:0000313" key="11">
    <source>
        <dbReference type="EMBL" id="VYS80332.1"/>
    </source>
</evidence>
<dbReference type="InterPro" id="IPR003439">
    <property type="entry name" value="ABC_transporter-like_ATP-bd"/>
</dbReference>
<dbReference type="Pfam" id="PF00664">
    <property type="entry name" value="ABC_membrane"/>
    <property type="match status" value="1"/>
</dbReference>
<dbReference type="GO" id="GO:0005886">
    <property type="term" value="C:plasma membrane"/>
    <property type="evidence" value="ECO:0007669"/>
    <property type="project" value="UniProtKB-SubCell"/>
</dbReference>
<dbReference type="PROSITE" id="PS50893">
    <property type="entry name" value="ABC_TRANSPORTER_2"/>
    <property type="match status" value="1"/>
</dbReference>
<feature type="transmembrane region" description="Helical" evidence="8">
    <location>
        <begin position="34"/>
        <end position="51"/>
    </location>
</feature>
<dbReference type="InterPro" id="IPR036640">
    <property type="entry name" value="ABC1_TM_sf"/>
</dbReference>
<evidence type="ECO:0000256" key="7">
    <source>
        <dbReference type="ARBA" id="ARBA00023136"/>
    </source>
</evidence>
<proteinExistence type="predicted"/>
<feature type="domain" description="ABC transmembrane type-1" evidence="10">
    <location>
        <begin position="36"/>
        <end position="321"/>
    </location>
</feature>
<keyword evidence="6 8" id="KW-1133">Transmembrane helix</keyword>
<keyword evidence="2" id="KW-0813">Transport</keyword>
<dbReference type="InterPro" id="IPR003593">
    <property type="entry name" value="AAA+_ATPase"/>
</dbReference>
<dbReference type="InterPro" id="IPR017871">
    <property type="entry name" value="ABC_transporter-like_CS"/>
</dbReference>
<dbReference type="Gene3D" id="1.20.1560.10">
    <property type="entry name" value="ABC transporter type 1, transmembrane domain"/>
    <property type="match status" value="1"/>
</dbReference>
<dbReference type="GO" id="GO:0005737">
    <property type="term" value="C:cytoplasm"/>
    <property type="evidence" value="ECO:0007669"/>
    <property type="project" value="UniProtKB-ARBA"/>
</dbReference>
<dbReference type="Gene3D" id="3.40.50.300">
    <property type="entry name" value="P-loop containing nucleotide triphosphate hydrolases"/>
    <property type="match status" value="1"/>
</dbReference>
<evidence type="ECO:0000256" key="3">
    <source>
        <dbReference type="ARBA" id="ARBA00022692"/>
    </source>
</evidence>
<dbReference type="GO" id="GO:0005524">
    <property type="term" value="F:ATP binding"/>
    <property type="evidence" value="ECO:0007669"/>
    <property type="project" value="UniProtKB-KW"/>
</dbReference>
<dbReference type="FunFam" id="3.40.50.300:FF:000604">
    <property type="entry name" value="ABC transporter B family member 28"/>
    <property type="match status" value="1"/>
</dbReference>
<evidence type="ECO:0000256" key="4">
    <source>
        <dbReference type="ARBA" id="ARBA00022741"/>
    </source>
</evidence>
<organism evidence="11">
    <name type="scientific">Anaerostipes caccae</name>
    <dbReference type="NCBI Taxonomy" id="105841"/>
    <lineage>
        <taxon>Bacteria</taxon>
        <taxon>Bacillati</taxon>
        <taxon>Bacillota</taxon>
        <taxon>Clostridia</taxon>
        <taxon>Lachnospirales</taxon>
        <taxon>Lachnospiraceae</taxon>
        <taxon>Anaerostipes</taxon>
    </lineage>
</organism>
<dbReference type="PROSITE" id="PS00211">
    <property type="entry name" value="ABC_TRANSPORTER_1"/>
    <property type="match status" value="1"/>
</dbReference>
<dbReference type="PANTHER" id="PTHR24221:SF654">
    <property type="entry name" value="ATP-BINDING CASSETTE SUB-FAMILY B MEMBER 6"/>
    <property type="match status" value="1"/>
</dbReference>
<evidence type="ECO:0000259" key="10">
    <source>
        <dbReference type="PROSITE" id="PS50929"/>
    </source>
</evidence>
<keyword evidence="7 8" id="KW-0472">Membrane</keyword>
<dbReference type="GO" id="GO:0140359">
    <property type="term" value="F:ABC-type transporter activity"/>
    <property type="evidence" value="ECO:0007669"/>
    <property type="project" value="InterPro"/>
</dbReference>
<evidence type="ECO:0000256" key="2">
    <source>
        <dbReference type="ARBA" id="ARBA00022448"/>
    </source>
</evidence>